<dbReference type="InterPro" id="IPR050229">
    <property type="entry name" value="GlpE_sulfurtransferase"/>
</dbReference>
<dbReference type="Gene3D" id="3.40.250.10">
    <property type="entry name" value="Rhodanese-like domain"/>
    <property type="match status" value="1"/>
</dbReference>
<dbReference type="Pfam" id="PF00581">
    <property type="entry name" value="Rhodanese"/>
    <property type="match status" value="1"/>
</dbReference>
<dbReference type="EMBL" id="HBKO01005570">
    <property type="protein sequence ID" value="CAE2197364.1"/>
    <property type="molecule type" value="Transcribed_RNA"/>
</dbReference>
<protein>
    <recommendedName>
        <fullName evidence="1">Rhodanese domain-containing protein</fullName>
    </recommendedName>
</protein>
<dbReference type="SMART" id="SM00450">
    <property type="entry name" value="RHOD"/>
    <property type="match status" value="1"/>
</dbReference>
<dbReference type="SUPFAM" id="SSF52821">
    <property type="entry name" value="Rhodanese/Cell cycle control phosphatase"/>
    <property type="match status" value="1"/>
</dbReference>
<gene>
    <name evidence="2" type="ORF">CPOL0286_LOCUS2718</name>
</gene>
<evidence type="ECO:0000313" key="2">
    <source>
        <dbReference type="EMBL" id="CAE2197364.1"/>
    </source>
</evidence>
<proteinExistence type="predicted"/>
<accession>A0A7S4HF72</accession>
<dbReference type="AlphaFoldDB" id="A0A7S4HF72"/>
<sequence>MAENLSKMATVAMRVLSASAMAVKLPPAALVTPRARSLVCTAPVLPDHIEDMLEELASGEAQLFDVREPMEAGAGKLKAAQLVPLSELQQGMPPPMPIPRDKLTYVHCAAGIRVHYAAPILEKMGFERVVPLQEGYATLRAMGMPDGD</sequence>
<dbReference type="InterPro" id="IPR036873">
    <property type="entry name" value="Rhodanese-like_dom_sf"/>
</dbReference>
<name>A0A7S4HF72_9EUKA</name>
<reference evidence="2" key="1">
    <citation type="submission" date="2021-01" db="EMBL/GenBank/DDBJ databases">
        <authorList>
            <person name="Corre E."/>
            <person name="Pelletier E."/>
            <person name="Niang G."/>
            <person name="Scheremetjew M."/>
            <person name="Finn R."/>
            <person name="Kale V."/>
            <person name="Holt S."/>
            <person name="Cochrane G."/>
            <person name="Meng A."/>
            <person name="Brown T."/>
            <person name="Cohen L."/>
        </authorList>
    </citation>
    <scope>NUCLEOTIDE SEQUENCE</scope>
    <source>
        <strain evidence="2">UIO037</strain>
    </source>
</reference>
<dbReference type="PANTHER" id="PTHR43031:SF16">
    <property type="entry name" value="OXIDOREDUCTASE"/>
    <property type="match status" value="1"/>
</dbReference>
<dbReference type="InterPro" id="IPR001763">
    <property type="entry name" value="Rhodanese-like_dom"/>
</dbReference>
<dbReference type="PANTHER" id="PTHR43031">
    <property type="entry name" value="FAD-DEPENDENT OXIDOREDUCTASE"/>
    <property type="match status" value="1"/>
</dbReference>
<feature type="domain" description="Rhodanese" evidence="1">
    <location>
        <begin position="57"/>
        <end position="148"/>
    </location>
</feature>
<dbReference type="PROSITE" id="PS50206">
    <property type="entry name" value="RHODANESE_3"/>
    <property type="match status" value="1"/>
</dbReference>
<organism evidence="2">
    <name type="scientific">Prymnesium polylepis</name>
    <dbReference type="NCBI Taxonomy" id="72548"/>
    <lineage>
        <taxon>Eukaryota</taxon>
        <taxon>Haptista</taxon>
        <taxon>Haptophyta</taxon>
        <taxon>Prymnesiophyceae</taxon>
        <taxon>Prymnesiales</taxon>
        <taxon>Prymnesiaceae</taxon>
        <taxon>Prymnesium</taxon>
    </lineage>
</organism>
<evidence type="ECO:0000259" key="1">
    <source>
        <dbReference type="PROSITE" id="PS50206"/>
    </source>
</evidence>